<dbReference type="AlphaFoldDB" id="A0A191ZSS3"/>
<comment type="similarity">
    <text evidence="1">Belongs to the bleomycin resistance protein family.</text>
</comment>
<reference evidence="5" key="1">
    <citation type="submission" date="2016-06" db="EMBL/GenBank/DDBJ databases">
        <authorList>
            <person name="Xu Y."/>
            <person name="Nagy A."/>
            <person name="Yan X."/>
            <person name="Kim S.W."/>
            <person name="Haley B."/>
            <person name="Liu N.T."/>
            <person name="Nou X."/>
        </authorList>
    </citation>
    <scope>NUCLEOTIDE SEQUENCE [LARGE SCALE GENOMIC DNA]</scope>
    <source>
        <strain evidence="5">ATCC 49129</strain>
    </source>
</reference>
<dbReference type="GeneID" id="61524587"/>
<dbReference type="CDD" id="cd08349">
    <property type="entry name" value="BLMA_like"/>
    <property type="match status" value="1"/>
</dbReference>
<dbReference type="PROSITE" id="PS51819">
    <property type="entry name" value="VOC"/>
    <property type="match status" value="1"/>
</dbReference>
<evidence type="ECO:0000256" key="1">
    <source>
        <dbReference type="ARBA" id="ARBA00011051"/>
    </source>
</evidence>
<dbReference type="STRING" id="190721.ACS15_0217"/>
<keyword evidence="3" id="KW-0046">Antibiotic resistance</keyword>
<evidence type="ECO:0000256" key="3">
    <source>
        <dbReference type="ARBA" id="ARBA00023251"/>
    </source>
</evidence>
<proteinExistence type="inferred from homology"/>
<dbReference type="EMBL" id="CP016022">
    <property type="protein sequence ID" value="ANJ71148.1"/>
    <property type="molecule type" value="Genomic_DNA"/>
</dbReference>
<dbReference type="Pfam" id="PF00903">
    <property type="entry name" value="Glyoxalase"/>
    <property type="match status" value="1"/>
</dbReference>
<evidence type="ECO:0000313" key="5">
    <source>
        <dbReference type="Proteomes" id="UP000078572"/>
    </source>
</evidence>
<dbReference type="Proteomes" id="UP000078572">
    <property type="component" value="Chromosome 1"/>
</dbReference>
<dbReference type="InterPro" id="IPR037523">
    <property type="entry name" value="VOC_core"/>
</dbReference>
<name>A0A191ZSS3_9RALS</name>
<dbReference type="OrthoDB" id="9803104at2"/>
<gene>
    <name evidence="4" type="ORF">A9Y76_01035</name>
</gene>
<dbReference type="SUPFAM" id="SSF54593">
    <property type="entry name" value="Glyoxalase/Bleomycin resistance protein/Dihydroxybiphenyl dioxygenase"/>
    <property type="match status" value="1"/>
</dbReference>
<sequence length="117" mass="13262">MTARIDSTIPVLASLDLQESARFYTERLGFTQALLVEDYLIVQRDGAEIHFWPCDDRRIAENTSCYLRVPNTQALFEEFTARGLELAPPAVRSWGMKELYVIDPHGNLLKLGEHAPA</sequence>
<dbReference type="InterPro" id="IPR004360">
    <property type="entry name" value="Glyas_Fos-R_dOase_dom"/>
</dbReference>
<organism evidence="4 5">
    <name type="scientific">Ralstonia insidiosa</name>
    <dbReference type="NCBI Taxonomy" id="190721"/>
    <lineage>
        <taxon>Bacteria</taxon>
        <taxon>Pseudomonadati</taxon>
        <taxon>Pseudomonadota</taxon>
        <taxon>Betaproteobacteria</taxon>
        <taxon>Burkholderiales</taxon>
        <taxon>Burkholderiaceae</taxon>
        <taxon>Ralstonia</taxon>
    </lineage>
</organism>
<dbReference type="Gene3D" id="3.10.180.10">
    <property type="entry name" value="2,3-Dihydroxybiphenyl 1,2-Dioxygenase, domain 1"/>
    <property type="match status" value="1"/>
</dbReference>
<accession>A0A191ZSS3</accession>
<keyword evidence="5" id="KW-1185">Reference proteome</keyword>
<dbReference type="InterPro" id="IPR000335">
    <property type="entry name" value="Bleomycin-R"/>
</dbReference>
<dbReference type="InterPro" id="IPR029068">
    <property type="entry name" value="Glyas_Bleomycin-R_OHBP_Dase"/>
</dbReference>
<evidence type="ECO:0000313" key="4">
    <source>
        <dbReference type="EMBL" id="ANJ71148.1"/>
    </source>
</evidence>
<evidence type="ECO:0000256" key="2">
    <source>
        <dbReference type="ARBA" id="ARBA00021572"/>
    </source>
</evidence>
<dbReference type="GO" id="GO:0046677">
    <property type="term" value="P:response to antibiotic"/>
    <property type="evidence" value="ECO:0007669"/>
    <property type="project" value="UniProtKB-KW"/>
</dbReference>
<protein>
    <recommendedName>
        <fullName evidence="2">Bleomycin resistance protein</fullName>
    </recommendedName>
</protein>
<dbReference type="RefSeq" id="WP_064801329.1">
    <property type="nucleotide sequence ID" value="NZ_CP016022.1"/>
</dbReference>